<keyword evidence="3" id="KW-1185">Reference proteome</keyword>
<organism evidence="2 3">
    <name type="scientific">Tricholomella constricta</name>
    <dbReference type="NCBI Taxonomy" id="117010"/>
    <lineage>
        <taxon>Eukaryota</taxon>
        <taxon>Fungi</taxon>
        <taxon>Dikarya</taxon>
        <taxon>Basidiomycota</taxon>
        <taxon>Agaricomycotina</taxon>
        <taxon>Agaricomycetes</taxon>
        <taxon>Agaricomycetidae</taxon>
        <taxon>Agaricales</taxon>
        <taxon>Tricholomatineae</taxon>
        <taxon>Lyophyllaceae</taxon>
        <taxon>Tricholomella</taxon>
    </lineage>
</organism>
<feature type="region of interest" description="Disordered" evidence="1">
    <location>
        <begin position="386"/>
        <end position="407"/>
    </location>
</feature>
<dbReference type="OrthoDB" id="2919059at2759"/>
<evidence type="ECO:0000313" key="2">
    <source>
        <dbReference type="EMBL" id="KAF5373359.1"/>
    </source>
</evidence>
<feature type="compositionally biased region" description="Low complexity" evidence="1">
    <location>
        <begin position="163"/>
        <end position="182"/>
    </location>
</feature>
<evidence type="ECO:0000313" key="3">
    <source>
        <dbReference type="Proteomes" id="UP000565441"/>
    </source>
</evidence>
<feature type="compositionally biased region" description="Polar residues" evidence="1">
    <location>
        <begin position="1"/>
        <end position="18"/>
    </location>
</feature>
<accession>A0A8H5LXV4</accession>
<dbReference type="AlphaFoldDB" id="A0A8H5LXV4"/>
<proteinExistence type="predicted"/>
<dbReference type="Proteomes" id="UP000565441">
    <property type="component" value="Unassembled WGS sequence"/>
</dbReference>
<name>A0A8H5LXV4_9AGAR</name>
<reference evidence="2 3" key="1">
    <citation type="journal article" date="2020" name="ISME J.">
        <title>Uncovering the hidden diversity of litter-decomposition mechanisms in mushroom-forming fungi.</title>
        <authorList>
            <person name="Floudas D."/>
            <person name="Bentzer J."/>
            <person name="Ahren D."/>
            <person name="Johansson T."/>
            <person name="Persson P."/>
            <person name="Tunlid A."/>
        </authorList>
    </citation>
    <scope>NUCLEOTIDE SEQUENCE [LARGE SCALE GENOMIC DNA]</scope>
    <source>
        <strain evidence="2 3">CBS 661.87</strain>
    </source>
</reference>
<feature type="compositionally biased region" description="Low complexity" evidence="1">
    <location>
        <begin position="389"/>
        <end position="405"/>
    </location>
</feature>
<feature type="region of interest" description="Disordered" evidence="1">
    <location>
        <begin position="1"/>
        <end position="28"/>
    </location>
</feature>
<comment type="caution">
    <text evidence="2">The sequence shown here is derived from an EMBL/GenBank/DDBJ whole genome shotgun (WGS) entry which is preliminary data.</text>
</comment>
<feature type="region of interest" description="Disordered" evidence="1">
    <location>
        <begin position="138"/>
        <end position="182"/>
    </location>
</feature>
<gene>
    <name evidence="2" type="ORF">D9615_007364</name>
</gene>
<evidence type="ECO:0000256" key="1">
    <source>
        <dbReference type="SAM" id="MobiDB-lite"/>
    </source>
</evidence>
<feature type="region of interest" description="Disordered" evidence="1">
    <location>
        <begin position="858"/>
        <end position="878"/>
    </location>
</feature>
<sequence length="878" mass="96798">MADPSGSGTSSTSFNDALQGTDERPDPRVTIQDVNYTVSAAVERIRAMDALNQQTDGPLHPTWIFWLPFLSSLCRMCSEHASVSSQATFILPRSDKTCSDSAGGVRDGQAYLLASCVVNELVPKDDVGERADHLDECKVVEENGNPTQESAKHKTLLHKDSDTTTSNSSEPPSTSSSTKPVSTRNPILVPFCAHVITGRGLRTDAVLPVISVADEDEIQSLLTSVLYQRYVWGIEATTVGIAISATGTVARVILGWIDPLPPLTGALPAVHLASASVSPARDPSLAIYDLTDLPSALALSRFILNLSAQFDRIIKGARSPHFHPLPWRADHIYIDELFPNEADDLDMRAMTSQGRLVERAAKMDAFDELAASVEIMHVSTPPLAYEVQSRPSSTKSPSETKPDSTFNFTTLRPCEKFNEEATPDSWLMERNVLQIPYHRFRNEGAEVAAIKSLINAKLDIYDEIASFPVIDIDSVMEYEVPTQLEPWRDTLKDSYPAAKSSNSNTSAALDLAAEKLISARLYDILDVSSTSQYLVIRAATERAVFESEYRAAWDRLLYKFAITEDVNMSRNVLLERTINLPANISLERIEANEPLPPHSSAMVQMNWSLCLAVVTETQTERAVEELSKATAIRTALETLTLDTLSKHVRGHCIVEPVSAKVDAALVAPVSLPYLEESSTSTLKLKEVVGRAALIQFSKTSPPANQAHMPQQLSVPDASTNSERRLRLKIFFAQYKKADQELGDVLYQAHMGCTSAVTFLDELGLFEEPVFYIVTLGSVGWLHMGWKSSDKIFLVDKDVKRFDISNTIDCLHLAVILMRLAKRGQDLVNKYAATEQSIQQLNERFRNLGPDGKRCWIRLPPPKGEQEAAGPSESTAIKN</sequence>
<dbReference type="EMBL" id="JAACJP010000040">
    <property type="protein sequence ID" value="KAF5373359.1"/>
    <property type="molecule type" value="Genomic_DNA"/>
</dbReference>
<protein>
    <submittedName>
        <fullName evidence="2">Uncharacterized protein</fullName>
    </submittedName>
</protein>